<keyword evidence="1" id="KW-0378">Hydrolase</keyword>
<evidence type="ECO:0000256" key="2">
    <source>
        <dbReference type="ARBA" id="ARBA00023295"/>
    </source>
</evidence>
<dbReference type="Proteomes" id="UP000307244">
    <property type="component" value="Unassembled WGS sequence"/>
</dbReference>
<protein>
    <recommendedName>
        <fullName evidence="3">Glycoside hydrolase family 42 N-terminal domain-containing protein</fullName>
    </recommendedName>
</protein>
<evidence type="ECO:0000259" key="3">
    <source>
        <dbReference type="Pfam" id="PF02449"/>
    </source>
</evidence>
<evidence type="ECO:0000313" key="4">
    <source>
        <dbReference type="EMBL" id="TKC06170.1"/>
    </source>
</evidence>
<evidence type="ECO:0000256" key="1">
    <source>
        <dbReference type="ARBA" id="ARBA00022801"/>
    </source>
</evidence>
<keyword evidence="5" id="KW-1185">Reference proteome</keyword>
<dbReference type="RefSeq" id="WP_136836429.1">
    <property type="nucleotide sequence ID" value="NZ_SWBQ01000003.1"/>
</dbReference>
<comment type="caution">
    <text evidence="4">The sequence shown here is derived from an EMBL/GenBank/DDBJ whole genome shotgun (WGS) entry which is preliminary data.</text>
</comment>
<dbReference type="PROSITE" id="PS51257">
    <property type="entry name" value="PROKAR_LIPOPROTEIN"/>
    <property type="match status" value="1"/>
</dbReference>
<dbReference type="GO" id="GO:0004565">
    <property type="term" value="F:beta-galactosidase activity"/>
    <property type="evidence" value="ECO:0007669"/>
    <property type="project" value="InterPro"/>
</dbReference>
<dbReference type="PANTHER" id="PTHR12631:SF10">
    <property type="entry name" value="BETA-XYLOSIDASE-LIKE PROTEIN-RELATED"/>
    <property type="match status" value="1"/>
</dbReference>
<sequence>MKYTTLPLLFLLVFCACKKPTENQTPPTEENREGTIPPSKTRFSQYLEINAFEWNFAQFAVPERIDEAKFSVIKSFSGVRHYLDWGRIEQTEGKYTFNPAHTGGWGLDVIYQRLKDEGMDVLLDLKTCPDWLVDTYPENQRDAENVPAPYGLDRANPASYIAQAKAAFQLAARYGSNKNVDPKLVSVITAIRWTGDTPNAIKIGLGLIKYIECDNERDKWWKGPKAEQSAEEYAANMSAFYDGNKGKLGKNVGVKSADPNMMVVMGGLSRPDPNFVIKMIAWCKKNRGTKADGSVDLCFDIINYHFYSNNASTNEGNGFIGVAPELSDIGDVADKFLKMSKEHANNMPVWMTETGYDINPNTPQRAIPIGSKNVQVTQADWNLRTSFLYARKGIKKCIFYMLDDVDVNSSIQYSSSGFVNADFSKRPAADYVGQTKKLLGNYYYDTTISTDPFVDLYKLDKKEIYALMVPDQTGRTTTYELNLGTAKQAVIHSLQIGKDEMSSKTVNTVNGKLKIEVTETPVFVEKVL</sequence>
<dbReference type="Gene3D" id="3.20.20.80">
    <property type="entry name" value="Glycosidases"/>
    <property type="match status" value="1"/>
</dbReference>
<accession>A0A4U1CLT5</accession>
<dbReference type="InterPro" id="IPR051923">
    <property type="entry name" value="Glycosyl_Hydrolase_39"/>
</dbReference>
<keyword evidence="2" id="KW-0326">Glycosidase</keyword>
<feature type="domain" description="Glycoside hydrolase family 42 N-terminal" evidence="3">
    <location>
        <begin position="83"/>
        <end position="180"/>
    </location>
</feature>
<gene>
    <name evidence="4" type="ORF">FA047_12660</name>
</gene>
<dbReference type="EMBL" id="SWBQ01000003">
    <property type="protein sequence ID" value="TKC06170.1"/>
    <property type="molecule type" value="Genomic_DNA"/>
</dbReference>
<evidence type="ECO:0000313" key="5">
    <source>
        <dbReference type="Proteomes" id="UP000307244"/>
    </source>
</evidence>
<dbReference type="InterPro" id="IPR013529">
    <property type="entry name" value="Glyco_hydro_42_N"/>
</dbReference>
<dbReference type="OrthoDB" id="177731at2"/>
<dbReference type="GO" id="GO:0009341">
    <property type="term" value="C:beta-galactosidase complex"/>
    <property type="evidence" value="ECO:0007669"/>
    <property type="project" value="InterPro"/>
</dbReference>
<dbReference type="Pfam" id="PF02449">
    <property type="entry name" value="Glyco_hydro_42"/>
    <property type="match status" value="1"/>
</dbReference>
<name>A0A4U1CLT5_9SPHI</name>
<reference evidence="4 5" key="1">
    <citation type="submission" date="2019-04" db="EMBL/GenBank/DDBJ databases">
        <title>Pedobacter sp. RP-3-15 sp. nov., isolated from Arctic soil.</title>
        <authorList>
            <person name="Dahal R.H."/>
            <person name="Kim D.-U."/>
        </authorList>
    </citation>
    <scope>NUCLEOTIDE SEQUENCE [LARGE SCALE GENOMIC DNA]</scope>
    <source>
        <strain evidence="4 5">RP-3-15</strain>
    </source>
</reference>
<dbReference type="PANTHER" id="PTHR12631">
    <property type="entry name" value="ALPHA-L-IDURONIDASE"/>
    <property type="match status" value="1"/>
</dbReference>
<dbReference type="InterPro" id="IPR017853">
    <property type="entry name" value="GH"/>
</dbReference>
<dbReference type="SUPFAM" id="SSF51445">
    <property type="entry name" value="(Trans)glycosidases"/>
    <property type="match status" value="1"/>
</dbReference>
<dbReference type="GO" id="GO:0005975">
    <property type="term" value="P:carbohydrate metabolic process"/>
    <property type="evidence" value="ECO:0007669"/>
    <property type="project" value="InterPro"/>
</dbReference>
<organism evidence="4 5">
    <name type="scientific">Pedobacter frigoris</name>
    <dbReference type="NCBI Taxonomy" id="2571272"/>
    <lineage>
        <taxon>Bacteria</taxon>
        <taxon>Pseudomonadati</taxon>
        <taxon>Bacteroidota</taxon>
        <taxon>Sphingobacteriia</taxon>
        <taxon>Sphingobacteriales</taxon>
        <taxon>Sphingobacteriaceae</taxon>
        <taxon>Pedobacter</taxon>
    </lineage>
</organism>
<proteinExistence type="predicted"/>
<dbReference type="AlphaFoldDB" id="A0A4U1CLT5"/>